<gene>
    <name evidence="1" type="ORF">PoB_001685400</name>
</gene>
<dbReference type="Pfam" id="PF00400">
    <property type="entry name" value="WD40"/>
    <property type="match status" value="1"/>
</dbReference>
<dbReference type="InterPro" id="IPR036322">
    <property type="entry name" value="WD40_repeat_dom_sf"/>
</dbReference>
<dbReference type="SMART" id="SM00320">
    <property type="entry name" value="WD40"/>
    <property type="match status" value="6"/>
</dbReference>
<dbReference type="SUPFAM" id="SSF50978">
    <property type="entry name" value="WD40 repeat-like"/>
    <property type="match status" value="1"/>
</dbReference>
<comment type="caution">
    <text evidence="1">The sequence shown here is derived from an EMBL/GenBank/DDBJ whole genome shotgun (WGS) entry which is preliminary data.</text>
</comment>
<accession>A0AAV3Z7H9</accession>
<protein>
    <submittedName>
        <fullName evidence="1">F-box/WD repeat-containing protein 9</fullName>
    </submittedName>
</protein>
<evidence type="ECO:0000313" key="2">
    <source>
        <dbReference type="Proteomes" id="UP000735302"/>
    </source>
</evidence>
<dbReference type="EMBL" id="BLXT01002022">
    <property type="protein sequence ID" value="GFN90348.1"/>
    <property type="molecule type" value="Genomic_DNA"/>
</dbReference>
<keyword evidence="2" id="KW-1185">Reference proteome</keyword>
<dbReference type="AlphaFoldDB" id="A0AAV3Z7H9"/>
<proteinExistence type="predicted"/>
<dbReference type="PANTHER" id="PTHR19855">
    <property type="entry name" value="WD40 REPEAT PROTEIN 12, 37"/>
    <property type="match status" value="1"/>
</dbReference>
<evidence type="ECO:0000313" key="1">
    <source>
        <dbReference type="EMBL" id="GFN90348.1"/>
    </source>
</evidence>
<name>A0AAV3Z7H9_9GAST</name>
<dbReference type="InterPro" id="IPR001680">
    <property type="entry name" value="WD40_rpt"/>
</dbReference>
<dbReference type="InterPro" id="IPR015943">
    <property type="entry name" value="WD40/YVTN_repeat-like_dom_sf"/>
</dbReference>
<organism evidence="1 2">
    <name type="scientific">Plakobranchus ocellatus</name>
    <dbReference type="NCBI Taxonomy" id="259542"/>
    <lineage>
        <taxon>Eukaryota</taxon>
        <taxon>Metazoa</taxon>
        <taxon>Spiralia</taxon>
        <taxon>Lophotrochozoa</taxon>
        <taxon>Mollusca</taxon>
        <taxon>Gastropoda</taxon>
        <taxon>Heterobranchia</taxon>
        <taxon>Euthyneura</taxon>
        <taxon>Panpulmonata</taxon>
        <taxon>Sacoglossa</taxon>
        <taxon>Placobranchoidea</taxon>
        <taxon>Plakobranchidae</taxon>
        <taxon>Plakobranchus</taxon>
    </lineage>
</organism>
<dbReference type="Proteomes" id="UP000735302">
    <property type="component" value="Unassembled WGS sequence"/>
</dbReference>
<reference evidence="1 2" key="1">
    <citation type="journal article" date="2021" name="Elife">
        <title>Chloroplast acquisition without the gene transfer in kleptoplastic sea slugs, Plakobranchus ocellatus.</title>
        <authorList>
            <person name="Maeda T."/>
            <person name="Takahashi S."/>
            <person name="Yoshida T."/>
            <person name="Shimamura S."/>
            <person name="Takaki Y."/>
            <person name="Nagai Y."/>
            <person name="Toyoda A."/>
            <person name="Suzuki Y."/>
            <person name="Arimoto A."/>
            <person name="Ishii H."/>
            <person name="Satoh N."/>
            <person name="Nishiyama T."/>
            <person name="Hasebe M."/>
            <person name="Maruyama T."/>
            <person name="Minagawa J."/>
            <person name="Obokata J."/>
            <person name="Shigenobu S."/>
        </authorList>
    </citation>
    <scope>NUCLEOTIDE SEQUENCE [LARGE SCALE GENOMIC DNA]</scope>
</reference>
<dbReference type="Gene3D" id="2.130.10.10">
    <property type="entry name" value="YVTN repeat-like/Quinoprotein amine dehydrogenase"/>
    <property type="match status" value="2"/>
</dbReference>
<sequence>MRLTVAVTGCKSALRAAGTFLPRVRASPPASWPDGGPEKPEITLWWTGFIYENQLLQRTQIHATEMEDNLQQKRGGGQNHLEGENFAVVDGSEEKTVACPQVLAESAACDPPAKVNSDMNLPLTAEDNDLFDNGEDSFDPAMWDGIIPIEVTAESQKSEEEDLTCEFCSPRLEAGNQPWCRNDEHQISDDEHEAEVAANFHVADRCLAWDDSHRVWIDPETQTNHFVYSHNVGGVDAVHLMNNGQLVVSGDRNRDLNLIDLTKYPGPAAGSAQKEDMLVHADRTTHNGWIWTVDSVDNMILTGAWDMHIRQFDAAAGCPLVRDYKCTSAILSLFAEEDEVFASCFDKKIYFIDRRSSNLSFRVFHTKAVLCITGNDKYIISGSEDKRIAIFDRRAGKIYKIFKLESYPLCLSYYDNQLWFGDRTGILHLHDGTDGMFKHIGSYDIGHTQKMTGVINTSGAVFTCSGDGTVKVLEPTREPDVLTSLTSHKKEVADVAYSHGVLASAGDDCVSLWLPTHWDRNTYLL</sequence>
<dbReference type="PANTHER" id="PTHR19855:SF34">
    <property type="entry name" value="F-BOX_WD REPEAT-CONTAINING PROTEIN 9"/>
    <property type="match status" value="1"/>
</dbReference>